<dbReference type="InterPro" id="IPR020901">
    <property type="entry name" value="Prtase_inh_Kunz-CS"/>
</dbReference>
<dbReference type="Proteomes" id="UP001549921">
    <property type="component" value="Unassembled WGS sequence"/>
</dbReference>
<keyword evidence="4" id="KW-1133">Transmembrane helix</keyword>
<feature type="domain" description="BPTI/Kunitz inhibitor" evidence="5">
    <location>
        <begin position="73"/>
        <end position="123"/>
    </location>
</feature>
<accession>A0ABD0TSD1</accession>
<dbReference type="PANTHER" id="PTHR10083">
    <property type="entry name" value="KUNITZ-TYPE PROTEASE INHIBITOR-RELATED"/>
    <property type="match status" value="1"/>
</dbReference>
<reference evidence="6 7" key="1">
    <citation type="submission" date="2024-06" db="EMBL/GenBank/DDBJ databases">
        <title>A chromosome-level genome assembly of beet webworm, Loxostege sticticalis.</title>
        <authorList>
            <person name="Zhang Y."/>
        </authorList>
    </citation>
    <scope>NUCLEOTIDE SEQUENCE [LARGE SCALE GENOMIC DNA]</scope>
    <source>
        <strain evidence="6">AQ028</strain>
        <tissue evidence="6">Male pupae</tissue>
    </source>
</reference>
<dbReference type="Gene3D" id="4.10.410.10">
    <property type="entry name" value="Pancreatic trypsin inhibitor Kunitz domain"/>
    <property type="match status" value="2"/>
</dbReference>
<sequence length="214" mass="25017">MLQVKWKHTLALKCRILLITLLIFVIVSDGSLKLKRKKMYGKHRTTSKAQFLEKKVCMSVGTNTIIRARHKSCFLRPDTGPCRADIVQWYFDVKEKKCFRFFWGGCQGNGNRFEKRQECMDYCFLNATGTRTTLPNFCSLNFDYGTCFGYYKRWHWDPYAKVCKLRIYSGCGGNQNNFETRDECMANCLLVPNNTLQSFHQFTTCYPIHIEALS</sequence>
<name>A0ABD0TSD1_LOXSC</name>
<feature type="transmembrane region" description="Helical" evidence="4">
    <location>
        <begin position="16"/>
        <end position="34"/>
    </location>
</feature>
<keyword evidence="3" id="KW-1015">Disulfide bond</keyword>
<keyword evidence="4" id="KW-0812">Transmembrane</keyword>
<feature type="domain" description="BPTI/Kunitz inhibitor" evidence="5">
    <location>
        <begin position="138"/>
        <end position="188"/>
    </location>
</feature>
<evidence type="ECO:0000256" key="2">
    <source>
        <dbReference type="ARBA" id="ARBA00022900"/>
    </source>
</evidence>
<keyword evidence="2" id="KW-0722">Serine protease inhibitor</keyword>
<dbReference type="FunFam" id="4.10.410.10:FF:000020">
    <property type="entry name" value="Collagen, type VI, alpha 3"/>
    <property type="match status" value="1"/>
</dbReference>
<dbReference type="InterPro" id="IPR050098">
    <property type="entry name" value="TFPI/VKTCI-like"/>
</dbReference>
<evidence type="ECO:0000313" key="7">
    <source>
        <dbReference type="Proteomes" id="UP001549921"/>
    </source>
</evidence>
<gene>
    <name evidence="6" type="ORF">ABMA28_000433</name>
</gene>
<dbReference type="PANTHER" id="PTHR10083:SF328">
    <property type="entry name" value="TISSUE FACTOR PATHWAY INHIBITOR"/>
    <property type="match status" value="1"/>
</dbReference>
<dbReference type="SMART" id="SM00131">
    <property type="entry name" value="KU"/>
    <property type="match status" value="2"/>
</dbReference>
<dbReference type="GO" id="GO:0004867">
    <property type="term" value="F:serine-type endopeptidase inhibitor activity"/>
    <property type="evidence" value="ECO:0007669"/>
    <property type="project" value="UniProtKB-KW"/>
</dbReference>
<dbReference type="Pfam" id="PF00014">
    <property type="entry name" value="Kunitz_BPTI"/>
    <property type="match status" value="2"/>
</dbReference>
<dbReference type="PROSITE" id="PS50279">
    <property type="entry name" value="BPTI_KUNITZ_2"/>
    <property type="match status" value="2"/>
</dbReference>
<dbReference type="PRINTS" id="PR00759">
    <property type="entry name" value="BASICPTASE"/>
</dbReference>
<comment type="caution">
    <text evidence="6">The sequence shown here is derived from an EMBL/GenBank/DDBJ whole genome shotgun (WGS) entry which is preliminary data.</text>
</comment>
<keyword evidence="1" id="KW-0646">Protease inhibitor</keyword>
<dbReference type="SUPFAM" id="SSF57362">
    <property type="entry name" value="BPTI-like"/>
    <property type="match status" value="2"/>
</dbReference>
<dbReference type="InterPro" id="IPR002223">
    <property type="entry name" value="Kunitz_BPTI"/>
</dbReference>
<dbReference type="PROSITE" id="PS00280">
    <property type="entry name" value="BPTI_KUNITZ_1"/>
    <property type="match status" value="1"/>
</dbReference>
<protein>
    <recommendedName>
        <fullName evidence="5">BPTI/Kunitz inhibitor domain-containing protein</fullName>
    </recommendedName>
</protein>
<evidence type="ECO:0000256" key="3">
    <source>
        <dbReference type="ARBA" id="ARBA00023157"/>
    </source>
</evidence>
<evidence type="ECO:0000313" key="6">
    <source>
        <dbReference type="EMBL" id="KAL0852214.1"/>
    </source>
</evidence>
<evidence type="ECO:0000256" key="1">
    <source>
        <dbReference type="ARBA" id="ARBA00022690"/>
    </source>
</evidence>
<dbReference type="InterPro" id="IPR036880">
    <property type="entry name" value="Kunitz_BPTI_sf"/>
</dbReference>
<evidence type="ECO:0000259" key="5">
    <source>
        <dbReference type="PROSITE" id="PS50279"/>
    </source>
</evidence>
<organism evidence="6 7">
    <name type="scientific">Loxostege sticticalis</name>
    <name type="common">Beet webworm moth</name>
    <dbReference type="NCBI Taxonomy" id="481309"/>
    <lineage>
        <taxon>Eukaryota</taxon>
        <taxon>Metazoa</taxon>
        <taxon>Ecdysozoa</taxon>
        <taxon>Arthropoda</taxon>
        <taxon>Hexapoda</taxon>
        <taxon>Insecta</taxon>
        <taxon>Pterygota</taxon>
        <taxon>Neoptera</taxon>
        <taxon>Endopterygota</taxon>
        <taxon>Lepidoptera</taxon>
        <taxon>Glossata</taxon>
        <taxon>Ditrysia</taxon>
        <taxon>Pyraloidea</taxon>
        <taxon>Crambidae</taxon>
        <taxon>Pyraustinae</taxon>
        <taxon>Loxostege</taxon>
    </lineage>
</organism>
<evidence type="ECO:0000256" key="4">
    <source>
        <dbReference type="SAM" id="Phobius"/>
    </source>
</evidence>
<dbReference type="EMBL" id="JBEDNZ010000001">
    <property type="protein sequence ID" value="KAL0852214.1"/>
    <property type="molecule type" value="Genomic_DNA"/>
</dbReference>
<keyword evidence="4" id="KW-0472">Membrane</keyword>
<dbReference type="CDD" id="cd00109">
    <property type="entry name" value="Kunitz-type"/>
    <property type="match status" value="1"/>
</dbReference>
<dbReference type="AlphaFoldDB" id="A0ABD0TSD1"/>
<proteinExistence type="predicted"/>